<evidence type="ECO:0000313" key="1">
    <source>
        <dbReference type="EMBL" id="CEK85972.1"/>
    </source>
</evidence>
<protein>
    <submittedName>
        <fullName evidence="1">Uncharacterized protein</fullName>
    </submittedName>
</protein>
<reference evidence="1" key="1">
    <citation type="submission" date="2014-12" db="EMBL/GenBank/DDBJ databases">
        <title>Insight into the proteome of Arion vulgaris.</title>
        <authorList>
            <person name="Aradska J."/>
            <person name="Bulat T."/>
            <person name="Smidak R."/>
            <person name="Sarate P."/>
            <person name="Gangsoo J."/>
            <person name="Sialana F."/>
            <person name="Bilban M."/>
            <person name="Lubec G."/>
        </authorList>
    </citation>
    <scope>NUCLEOTIDE SEQUENCE</scope>
    <source>
        <tissue evidence="1">Skin</tissue>
    </source>
</reference>
<organism evidence="1">
    <name type="scientific">Arion vulgaris</name>
    <dbReference type="NCBI Taxonomy" id="1028688"/>
    <lineage>
        <taxon>Eukaryota</taxon>
        <taxon>Metazoa</taxon>
        <taxon>Spiralia</taxon>
        <taxon>Lophotrochozoa</taxon>
        <taxon>Mollusca</taxon>
        <taxon>Gastropoda</taxon>
        <taxon>Heterobranchia</taxon>
        <taxon>Euthyneura</taxon>
        <taxon>Panpulmonata</taxon>
        <taxon>Eupulmonata</taxon>
        <taxon>Stylommatophora</taxon>
        <taxon>Helicina</taxon>
        <taxon>Arionoidea</taxon>
        <taxon>Arionidae</taxon>
        <taxon>Arion</taxon>
    </lineage>
</organism>
<proteinExistence type="predicted"/>
<gene>
    <name evidence="1" type="primary">ORF151172</name>
</gene>
<accession>A0A0B7AZF4</accession>
<dbReference type="AlphaFoldDB" id="A0A0B7AZF4"/>
<name>A0A0B7AZF4_9EUPU</name>
<feature type="non-terminal residue" evidence="1">
    <location>
        <position position="55"/>
    </location>
</feature>
<dbReference type="EMBL" id="HACG01039107">
    <property type="protein sequence ID" value="CEK85972.1"/>
    <property type="molecule type" value="Transcribed_RNA"/>
</dbReference>
<sequence>MSILSSRSSKYCLTNVSLPVMLEMFTIPEMSFVWRRPLWKEAFWRRDNHGENGFR</sequence>